<proteinExistence type="predicted"/>
<dbReference type="RefSeq" id="WP_378198768.1">
    <property type="nucleotide sequence ID" value="NZ_JBHLZP010000056.1"/>
</dbReference>
<evidence type="ECO:0000313" key="2">
    <source>
        <dbReference type="Proteomes" id="UP001589627"/>
    </source>
</evidence>
<dbReference type="Proteomes" id="UP001589627">
    <property type="component" value="Unassembled WGS sequence"/>
</dbReference>
<dbReference type="EMBL" id="JBHLZP010000056">
    <property type="protein sequence ID" value="MFB9832657.1"/>
    <property type="molecule type" value="Genomic_DNA"/>
</dbReference>
<organism evidence="1 2">
    <name type="scientific">Actinoallomurus acaciae</name>
    <dbReference type="NCBI Taxonomy" id="502577"/>
    <lineage>
        <taxon>Bacteria</taxon>
        <taxon>Bacillati</taxon>
        <taxon>Actinomycetota</taxon>
        <taxon>Actinomycetes</taxon>
        <taxon>Streptosporangiales</taxon>
        <taxon>Thermomonosporaceae</taxon>
        <taxon>Actinoallomurus</taxon>
    </lineage>
</organism>
<accession>A0ABV5YDW9</accession>
<comment type="caution">
    <text evidence="1">The sequence shown here is derived from an EMBL/GenBank/DDBJ whole genome shotgun (WGS) entry which is preliminary data.</text>
</comment>
<keyword evidence="2" id="KW-1185">Reference proteome</keyword>
<evidence type="ECO:0000313" key="1">
    <source>
        <dbReference type="EMBL" id="MFB9832657.1"/>
    </source>
</evidence>
<sequence length="59" mass="6851">MVMIEVGQMHFWNNVTHQIKLEQGDKLLIPLGRLHGSVVLSGSCTYHQPIIPEEMYQRF</sequence>
<protein>
    <submittedName>
        <fullName evidence="1">Uncharacterized protein</fullName>
    </submittedName>
</protein>
<gene>
    <name evidence="1" type="ORF">ACFFNX_10705</name>
</gene>
<reference evidence="1 2" key="1">
    <citation type="submission" date="2024-09" db="EMBL/GenBank/DDBJ databases">
        <authorList>
            <person name="Sun Q."/>
            <person name="Mori K."/>
        </authorList>
    </citation>
    <scope>NUCLEOTIDE SEQUENCE [LARGE SCALE GENOMIC DNA]</scope>
    <source>
        <strain evidence="1 2">TBRC 0563</strain>
    </source>
</reference>
<name>A0ABV5YDW9_9ACTN</name>